<feature type="compositionally biased region" description="Low complexity" evidence="9">
    <location>
        <begin position="393"/>
        <end position="406"/>
    </location>
</feature>
<evidence type="ECO:0000256" key="8">
    <source>
        <dbReference type="ARBA" id="ARBA00022825"/>
    </source>
</evidence>
<keyword evidence="5" id="KW-0677">Repeat</keyword>
<dbReference type="PANTHER" id="PTHR22939">
    <property type="entry name" value="SERINE PROTEASE FAMILY S1C HTRA-RELATED"/>
    <property type="match status" value="1"/>
</dbReference>
<dbReference type="SMART" id="SM00228">
    <property type="entry name" value="PDZ"/>
    <property type="match status" value="2"/>
</dbReference>
<dbReference type="InterPro" id="IPR041489">
    <property type="entry name" value="PDZ_6"/>
</dbReference>
<reference evidence="12 13" key="1">
    <citation type="submission" date="2021-08" db="EMBL/GenBank/DDBJ databases">
        <title>Caldovatus sediminis gen. nov., sp. nov., a moderately thermophilic bacterium isolated from a hot spring.</title>
        <authorList>
            <person name="Hu C.-J."/>
            <person name="Li W.-J."/>
            <person name="Xian W.-D."/>
        </authorList>
    </citation>
    <scope>NUCLEOTIDE SEQUENCE [LARGE SCALE GENOMIC DNA]</scope>
    <source>
        <strain evidence="12 13">SYSU G05006</strain>
    </source>
</reference>
<keyword evidence="3" id="KW-0645">Protease</keyword>
<evidence type="ECO:0000256" key="5">
    <source>
        <dbReference type="ARBA" id="ARBA00022737"/>
    </source>
</evidence>
<dbReference type="InterPro" id="IPR001940">
    <property type="entry name" value="Peptidase_S1C"/>
</dbReference>
<keyword evidence="6" id="KW-0574">Periplasm</keyword>
<dbReference type="PROSITE" id="PS50106">
    <property type="entry name" value="PDZ"/>
    <property type="match status" value="2"/>
</dbReference>
<dbReference type="InterPro" id="IPR009003">
    <property type="entry name" value="Peptidase_S1_PA"/>
</dbReference>
<dbReference type="Proteomes" id="UP001519924">
    <property type="component" value="Unassembled WGS sequence"/>
</dbReference>
<evidence type="ECO:0000256" key="4">
    <source>
        <dbReference type="ARBA" id="ARBA00022729"/>
    </source>
</evidence>
<dbReference type="PRINTS" id="PR00834">
    <property type="entry name" value="PROTEASES2C"/>
</dbReference>
<feature type="signal peptide" evidence="10">
    <location>
        <begin position="1"/>
        <end position="31"/>
    </location>
</feature>
<proteinExistence type="inferred from homology"/>
<comment type="similarity">
    <text evidence="2">Belongs to the peptidase S1C family.</text>
</comment>
<feature type="chain" id="PRO_5045560699" evidence="10">
    <location>
        <begin position="32"/>
        <end position="518"/>
    </location>
</feature>
<feature type="domain" description="PDZ" evidence="11">
    <location>
        <begin position="299"/>
        <end position="385"/>
    </location>
</feature>
<comment type="subcellular location">
    <subcellularLocation>
        <location evidence="1">Periplasm</location>
    </subcellularLocation>
</comment>
<dbReference type="Gene3D" id="2.40.10.120">
    <property type="match status" value="1"/>
</dbReference>
<dbReference type="PANTHER" id="PTHR22939:SF129">
    <property type="entry name" value="SERINE PROTEASE HTRA2, MITOCHONDRIAL"/>
    <property type="match status" value="1"/>
</dbReference>
<gene>
    <name evidence="12" type="ORF">K1J50_04130</name>
</gene>
<evidence type="ECO:0000256" key="10">
    <source>
        <dbReference type="SAM" id="SignalP"/>
    </source>
</evidence>
<dbReference type="Pfam" id="PF17820">
    <property type="entry name" value="PDZ_6"/>
    <property type="match status" value="1"/>
</dbReference>
<evidence type="ECO:0000256" key="1">
    <source>
        <dbReference type="ARBA" id="ARBA00004418"/>
    </source>
</evidence>
<evidence type="ECO:0000256" key="3">
    <source>
        <dbReference type="ARBA" id="ARBA00022670"/>
    </source>
</evidence>
<dbReference type="SUPFAM" id="SSF50156">
    <property type="entry name" value="PDZ domain-like"/>
    <property type="match status" value="2"/>
</dbReference>
<keyword evidence="4 10" id="KW-0732">Signal</keyword>
<dbReference type="CDD" id="cd10839">
    <property type="entry name" value="cpPDZ1_DegP-like"/>
    <property type="match status" value="1"/>
</dbReference>
<protein>
    <submittedName>
        <fullName evidence="12">DegQ family serine endoprotease</fullName>
    </submittedName>
</protein>
<dbReference type="InterPro" id="IPR011782">
    <property type="entry name" value="Pept_S1C_Do"/>
</dbReference>
<evidence type="ECO:0000313" key="12">
    <source>
        <dbReference type="EMBL" id="MBW8268667.1"/>
    </source>
</evidence>
<evidence type="ECO:0000313" key="13">
    <source>
        <dbReference type="Proteomes" id="UP001519924"/>
    </source>
</evidence>
<feature type="domain" description="PDZ" evidence="11">
    <location>
        <begin position="416"/>
        <end position="485"/>
    </location>
</feature>
<feature type="region of interest" description="Disordered" evidence="9">
    <location>
        <begin position="393"/>
        <end position="418"/>
    </location>
</feature>
<dbReference type="InterPro" id="IPR036034">
    <property type="entry name" value="PDZ_sf"/>
</dbReference>
<dbReference type="SUPFAM" id="SSF50494">
    <property type="entry name" value="Trypsin-like serine proteases"/>
    <property type="match status" value="1"/>
</dbReference>
<evidence type="ECO:0000259" key="11">
    <source>
        <dbReference type="PROSITE" id="PS50106"/>
    </source>
</evidence>
<dbReference type="InterPro" id="IPR001478">
    <property type="entry name" value="PDZ"/>
</dbReference>
<dbReference type="Pfam" id="PF13365">
    <property type="entry name" value="Trypsin_2"/>
    <property type="match status" value="1"/>
</dbReference>
<evidence type="ECO:0000256" key="6">
    <source>
        <dbReference type="ARBA" id="ARBA00022764"/>
    </source>
</evidence>
<name>A0ABS7EZ72_9PROT</name>
<dbReference type="EMBL" id="JAHZUY010000005">
    <property type="protein sequence ID" value="MBW8268667.1"/>
    <property type="molecule type" value="Genomic_DNA"/>
</dbReference>
<dbReference type="InterPro" id="IPR006311">
    <property type="entry name" value="TAT_signal"/>
</dbReference>
<dbReference type="Gene3D" id="2.30.42.10">
    <property type="match status" value="2"/>
</dbReference>
<keyword evidence="13" id="KW-1185">Reference proteome</keyword>
<keyword evidence="8" id="KW-0720">Serine protease</keyword>
<dbReference type="RefSeq" id="WP_220116166.1">
    <property type="nucleotide sequence ID" value="NZ_JAHZUY010000005.1"/>
</dbReference>
<evidence type="ECO:0000256" key="9">
    <source>
        <dbReference type="SAM" id="MobiDB-lite"/>
    </source>
</evidence>
<accession>A0ABS7EZ72</accession>
<evidence type="ECO:0000256" key="2">
    <source>
        <dbReference type="ARBA" id="ARBA00010541"/>
    </source>
</evidence>
<dbReference type="Pfam" id="PF13180">
    <property type="entry name" value="PDZ_2"/>
    <property type="match status" value="1"/>
</dbReference>
<feature type="compositionally biased region" description="Basic and acidic residues" evidence="9">
    <location>
        <begin position="407"/>
        <end position="416"/>
    </location>
</feature>
<comment type="caution">
    <text evidence="12">The sequence shown here is derived from an EMBL/GenBank/DDBJ whole genome shotgun (WGS) entry which is preliminary data.</text>
</comment>
<dbReference type="NCBIfam" id="TIGR02037">
    <property type="entry name" value="degP_htrA_DO"/>
    <property type="match status" value="1"/>
</dbReference>
<sequence>MAETVSSPRRRSRLAGTAGALAVAFATLAPAPPPGGAVAQTAPGAPPSSPLAVPLARPAGPADFADLAARVTPAVVGISVVGRAEALRMGELPPELRGTPLEEFLRRFFGDGGGPDGPAQPRGRRTFGLGSGFLLDPQGHIVTAHHVVGNAERVTVELHDGRELPARVVGTDPQTDIALLKIEAREPLPHVPFGDSDALRVGEWVLAMGNPFGLGETATAGIVSARGRQIGAGPYDDFIQTDAPINPGNSGGPLFNTRGEVVGINTAIFSPSGGNIGIGFAVPSNLARRIVAELRDHGRVERGWLGVSLQPLDADLAQALGLPEAKGALIAAVEPGSPAARAGLQPGDVVVAAGGQPVERPRDLANAVATAKPGSTLALAIVRAGRRLEQQVGVGEPPGQQAAAAGERARDRREAESTGPLGLLLAPRRGVPPGQGGAEVVRVLPGSVAEERGLRPGDVILRAGDRAVQSPRDVAEAVNAAREAGRPAVALQIQRGENRAFLALPLNRLRAAEAGSGN</sequence>
<evidence type="ECO:0000256" key="7">
    <source>
        <dbReference type="ARBA" id="ARBA00022801"/>
    </source>
</evidence>
<keyword evidence="7" id="KW-0378">Hydrolase</keyword>
<organism evidence="12 13">
    <name type="scientific">Caldovatus aquaticus</name>
    <dbReference type="NCBI Taxonomy" id="2865671"/>
    <lineage>
        <taxon>Bacteria</taxon>
        <taxon>Pseudomonadati</taxon>
        <taxon>Pseudomonadota</taxon>
        <taxon>Alphaproteobacteria</taxon>
        <taxon>Acetobacterales</taxon>
        <taxon>Roseomonadaceae</taxon>
        <taxon>Caldovatus</taxon>
    </lineage>
</organism>
<dbReference type="PROSITE" id="PS51318">
    <property type="entry name" value="TAT"/>
    <property type="match status" value="1"/>
</dbReference>